<protein>
    <submittedName>
        <fullName evidence="1">Uncharacterized protein</fullName>
    </submittedName>
</protein>
<organism evidence="1 2">
    <name type="scientific">Daphnia pulex</name>
    <name type="common">Water flea</name>
    <dbReference type="NCBI Taxonomy" id="6669"/>
    <lineage>
        <taxon>Eukaryota</taxon>
        <taxon>Metazoa</taxon>
        <taxon>Ecdysozoa</taxon>
        <taxon>Arthropoda</taxon>
        <taxon>Crustacea</taxon>
        <taxon>Branchiopoda</taxon>
        <taxon>Diplostraca</taxon>
        <taxon>Cladocera</taxon>
        <taxon>Anomopoda</taxon>
        <taxon>Daphniidae</taxon>
        <taxon>Daphnia</taxon>
    </lineage>
</organism>
<keyword evidence="2" id="KW-1185">Reference proteome</keyword>
<dbReference type="HOGENOM" id="CLU_2199595_0_0_1"/>
<dbReference type="Proteomes" id="UP000000305">
    <property type="component" value="Unassembled WGS sequence"/>
</dbReference>
<evidence type="ECO:0000313" key="1">
    <source>
        <dbReference type="EMBL" id="EFX74930.1"/>
    </source>
</evidence>
<sequence length="108" mass="11833">MDVSVLPGTVLCAVLAASYAKGEKPAVPLNIASVEKMMDSQSSGLVPKNVRERNNKILITFNDTEEAAKAANVLKKQAECSLIFESVYPLNIYYPVVAHFVDVSYLKR</sequence>
<accession>E9H051</accession>
<evidence type="ECO:0000313" key="2">
    <source>
        <dbReference type="Proteomes" id="UP000000305"/>
    </source>
</evidence>
<dbReference type="InParanoid" id="E9H051"/>
<gene>
    <name evidence="1" type="ORF">DAPPUDRAFT_323905</name>
</gene>
<dbReference type="AlphaFoldDB" id="E9H051"/>
<proteinExistence type="predicted"/>
<dbReference type="EMBL" id="GL732579">
    <property type="protein sequence ID" value="EFX74930.1"/>
    <property type="molecule type" value="Genomic_DNA"/>
</dbReference>
<name>E9H051_DAPPU</name>
<dbReference type="KEGG" id="dpx:DAPPUDRAFT_323905"/>
<reference evidence="1 2" key="1">
    <citation type="journal article" date="2011" name="Science">
        <title>The ecoresponsive genome of Daphnia pulex.</title>
        <authorList>
            <person name="Colbourne J.K."/>
            <person name="Pfrender M.E."/>
            <person name="Gilbert D."/>
            <person name="Thomas W.K."/>
            <person name="Tucker A."/>
            <person name="Oakley T.H."/>
            <person name="Tokishita S."/>
            <person name="Aerts A."/>
            <person name="Arnold G.J."/>
            <person name="Basu M.K."/>
            <person name="Bauer D.J."/>
            <person name="Caceres C.E."/>
            <person name="Carmel L."/>
            <person name="Casola C."/>
            <person name="Choi J.H."/>
            <person name="Detter J.C."/>
            <person name="Dong Q."/>
            <person name="Dusheyko S."/>
            <person name="Eads B.D."/>
            <person name="Frohlich T."/>
            <person name="Geiler-Samerotte K.A."/>
            <person name="Gerlach D."/>
            <person name="Hatcher P."/>
            <person name="Jogdeo S."/>
            <person name="Krijgsveld J."/>
            <person name="Kriventseva E.V."/>
            <person name="Kultz D."/>
            <person name="Laforsch C."/>
            <person name="Lindquist E."/>
            <person name="Lopez J."/>
            <person name="Manak J.R."/>
            <person name="Muller J."/>
            <person name="Pangilinan J."/>
            <person name="Patwardhan R.P."/>
            <person name="Pitluck S."/>
            <person name="Pritham E.J."/>
            <person name="Rechtsteiner A."/>
            <person name="Rho M."/>
            <person name="Rogozin I.B."/>
            <person name="Sakarya O."/>
            <person name="Salamov A."/>
            <person name="Schaack S."/>
            <person name="Shapiro H."/>
            <person name="Shiga Y."/>
            <person name="Skalitzky C."/>
            <person name="Smith Z."/>
            <person name="Souvorov A."/>
            <person name="Sung W."/>
            <person name="Tang Z."/>
            <person name="Tsuchiya D."/>
            <person name="Tu H."/>
            <person name="Vos H."/>
            <person name="Wang M."/>
            <person name="Wolf Y.I."/>
            <person name="Yamagata H."/>
            <person name="Yamada T."/>
            <person name="Ye Y."/>
            <person name="Shaw J.R."/>
            <person name="Andrews J."/>
            <person name="Crease T.J."/>
            <person name="Tang H."/>
            <person name="Lucas S.M."/>
            <person name="Robertson H.M."/>
            <person name="Bork P."/>
            <person name="Koonin E.V."/>
            <person name="Zdobnov E.M."/>
            <person name="Grigoriev I.V."/>
            <person name="Lynch M."/>
            <person name="Boore J.L."/>
        </authorList>
    </citation>
    <scope>NUCLEOTIDE SEQUENCE [LARGE SCALE GENOMIC DNA]</scope>
</reference>